<dbReference type="InterPro" id="IPR050950">
    <property type="entry name" value="HTH-type_LysR_regulators"/>
</dbReference>
<dbReference type="InterPro" id="IPR036390">
    <property type="entry name" value="WH_DNA-bd_sf"/>
</dbReference>
<evidence type="ECO:0000313" key="6">
    <source>
        <dbReference type="EMBL" id="MCS2608691.1"/>
    </source>
</evidence>
<dbReference type="Proteomes" id="UP001165542">
    <property type="component" value="Unassembled WGS sequence"/>
</dbReference>
<keyword evidence="3" id="KW-0238">DNA-binding</keyword>
<comment type="caution">
    <text evidence="6">The sequence shown here is derived from an EMBL/GenBank/DDBJ whole genome shotgun (WGS) entry which is preliminary data.</text>
</comment>
<evidence type="ECO:0000256" key="3">
    <source>
        <dbReference type="ARBA" id="ARBA00023125"/>
    </source>
</evidence>
<reference evidence="6" key="1">
    <citation type="submission" date="2021-11" db="EMBL/GenBank/DDBJ databases">
        <title>Halomonas sp., isolated from a coastal aquaculture zone in Dongshan Bay.</title>
        <authorList>
            <person name="Lin W."/>
        </authorList>
    </citation>
    <scope>NUCLEOTIDE SEQUENCE</scope>
    <source>
        <strain evidence="6">Yzlin-01</strain>
    </source>
</reference>
<feature type="domain" description="HTH lysR-type" evidence="5">
    <location>
        <begin position="1"/>
        <end position="59"/>
    </location>
</feature>
<dbReference type="InterPro" id="IPR000847">
    <property type="entry name" value="LysR_HTH_N"/>
</dbReference>
<dbReference type="InterPro" id="IPR036388">
    <property type="entry name" value="WH-like_DNA-bd_sf"/>
</dbReference>
<evidence type="ECO:0000313" key="7">
    <source>
        <dbReference type="Proteomes" id="UP001165542"/>
    </source>
</evidence>
<dbReference type="InterPro" id="IPR005119">
    <property type="entry name" value="LysR_subst-bd"/>
</dbReference>
<dbReference type="Pfam" id="PF00126">
    <property type="entry name" value="HTH_1"/>
    <property type="match status" value="1"/>
</dbReference>
<sequence length="307" mass="33004">MISGRALHYFDTVARCRSLRQAAAKLHIAPTAISRQIDLLEHQMGAPLLERGPNGISLTAAGELLAAQAQHTLRDLERVQEHIADLKGLRTGRVRLQVAEGVVAGLLAPALTDMSKRYPRLNFDIGIASAGHVVEALRLGTADIGLSFFMPRHDDILILESARLDHHAVMAVGHPLAGAQEVTLARLAEHRVILPGGAFGVRQAIERSAHRAGIKLMPTFDAASLETQKSLALNGAGVLVLPPMAVARECRQGELISVPLAADELEPARMDLCVFRHRTRSFAVEACLTLLAEALQTHDGSTPSTTD</sequence>
<dbReference type="PANTHER" id="PTHR30419">
    <property type="entry name" value="HTH-TYPE TRANSCRIPTIONAL REGULATOR YBHD"/>
    <property type="match status" value="1"/>
</dbReference>
<evidence type="ECO:0000256" key="4">
    <source>
        <dbReference type="ARBA" id="ARBA00023163"/>
    </source>
</evidence>
<evidence type="ECO:0000256" key="1">
    <source>
        <dbReference type="ARBA" id="ARBA00009437"/>
    </source>
</evidence>
<evidence type="ECO:0000259" key="5">
    <source>
        <dbReference type="PROSITE" id="PS50931"/>
    </source>
</evidence>
<comment type="similarity">
    <text evidence="1">Belongs to the LysR transcriptional regulatory family.</text>
</comment>
<proteinExistence type="inferred from homology"/>
<dbReference type="RefSeq" id="WP_259035199.1">
    <property type="nucleotide sequence ID" value="NZ_JAJISC010000002.1"/>
</dbReference>
<protein>
    <submittedName>
        <fullName evidence="6">LysR family transcriptional regulator</fullName>
    </submittedName>
</protein>
<dbReference type="Gene3D" id="1.10.10.10">
    <property type="entry name" value="Winged helix-like DNA-binding domain superfamily/Winged helix DNA-binding domain"/>
    <property type="match status" value="1"/>
</dbReference>
<dbReference type="Pfam" id="PF03466">
    <property type="entry name" value="LysR_substrate"/>
    <property type="match status" value="1"/>
</dbReference>
<organism evidence="6 7">
    <name type="scientific">Halomonas dongshanensis</name>
    <dbReference type="NCBI Taxonomy" id="2890835"/>
    <lineage>
        <taxon>Bacteria</taxon>
        <taxon>Pseudomonadati</taxon>
        <taxon>Pseudomonadota</taxon>
        <taxon>Gammaproteobacteria</taxon>
        <taxon>Oceanospirillales</taxon>
        <taxon>Halomonadaceae</taxon>
        <taxon>Halomonas</taxon>
    </lineage>
</organism>
<accession>A0ABT2EAU4</accession>
<gene>
    <name evidence="6" type="ORF">LLY24_05055</name>
</gene>
<dbReference type="SUPFAM" id="SSF53850">
    <property type="entry name" value="Periplasmic binding protein-like II"/>
    <property type="match status" value="1"/>
</dbReference>
<dbReference type="EMBL" id="JAJISC010000002">
    <property type="protein sequence ID" value="MCS2608691.1"/>
    <property type="molecule type" value="Genomic_DNA"/>
</dbReference>
<keyword evidence="7" id="KW-1185">Reference proteome</keyword>
<dbReference type="PANTHER" id="PTHR30419:SF8">
    <property type="entry name" value="NITROGEN ASSIMILATION TRANSCRIPTIONAL ACTIVATOR-RELATED"/>
    <property type="match status" value="1"/>
</dbReference>
<evidence type="ECO:0000256" key="2">
    <source>
        <dbReference type="ARBA" id="ARBA00023015"/>
    </source>
</evidence>
<dbReference type="Gene3D" id="3.40.190.290">
    <property type="match status" value="1"/>
</dbReference>
<name>A0ABT2EAU4_9GAMM</name>
<keyword evidence="4" id="KW-0804">Transcription</keyword>
<dbReference type="SUPFAM" id="SSF46785">
    <property type="entry name" value="Winged helix' DNA-binding domain"/>
    <property type="match status" value="1"/>
</dbReference>
<keyword evidence="2" id="KW-0805">Transcription regulation</keyword>
<dbReference type="PROSITE" id="PS50931">
    <property type="entry name" value="HTH_LYSR"/>
    <property type="match status" value="1"/>
</dbReference>